<dbReference type="SMART" id="SM00637">
    <property type="entry name" value="CBD_II"/>
    <property type="match status" value="1"/>
</dbReference>
<dbReference type="GO" id="GO:0004553">
    <property type="term" value="F:hydrolase activity, hydrolyzing O-glycosyl compounds"/>
    <property type="evidence" value="ECO:0007669"/>
    <property type="project" value="InterPro"/>
</dbReference>
<evidence type="ECO:0000313" key="4">
    <source>
        <dbReference type="Proteomes" id="UP000612899"/>
    </source>
</evidence>
<dbReference type="Proteomes" id="UP000612899">
    <property type="component" value="Unassembled WGS sequence"/>
</dbReference>
<comment type="caution">
    <text evidence="3">The sequence shown here is derived from an EMBL/GenBank/DDBJ whole genome shotgun (WGS) entry which is preliminary data.</text>
</comment>
<evidence type="ECO:0000313" key="3">
    <source>
        <dbReference type="EMBL" id="GIH02184.1"/>
    </source>
</evidence>
<accession>A0A8J3VC26</accession>
<reference evidence="3" key="1">
    <citation type="submission" date="2021-01" db="EMBL/GenBank/DDBJ databases">
        <title>Whole genome shotgun sequence of Rhizocola hellebori NBRC 109834.</title>
        <authorList>
            <person name="Komaki H."/>
            <person name="Tamura T."/>
        </authorList>
    </citation>
    <scope>NUCLEOTIDE SEQUENCE</scope>
    <source>
        <strain evidence="3">NBRC 109834</strain>
    </source>
</reference>
<dbReference type="Gene3D" id="2.60.120.560">
    <property type="entry name" value="Exo-inulinase, domain 1"/>
    <property type="match status" value="1"/>
</dbReference>
<feature type="domain" description="CBM2" evidence="2">
    <location>
        <begin position="216"/>
        <end position="329"/>
    </location>
</feature>
<keyword evidence="4" id="KW-1185">Reference proteome</keyword>
<gene>
    <name evidence="3" type="ORF">Rhe02_02510</name>
</gene>
<sequence>MKLFSRRLATALIASCGIVAATALSFAPAQAASLFTDDFEQPTRNVWLTGGGGTWSVVTEDGSKVYRQTSTTLTPTAWAGSGSGPGTAVTARVKPATVPSASSLVSLAGKVSDPNNLYYVGFHGARLEIGQQKWGQNVVLASTPFAAGAGVWYTLNLSFLNPGTVTGSVSGPGGVFATISAADPGGTSPGDRVGFFMKTAGASFDDLVLSNTLPEPQPPTGPCPVEIVVKVGVNYGNFFTATVNFKNISSVAIVAPWTMRWQFASGQTINSVFNSGWYQVGPVLTLTSVAWFPAVAPGATSGVTIGFTATTPTQAPINAKFNGYSGCTLTFS</sequence>
<protein>
    <recommendedName>
        <fullName evidence="2">CBM2 domain-containing protein</fullName>
    </recommendedName>
</protein>
<name>A0A8J3VC26_9ACTN</name>
<feature type="chain" id="PRO_5035323406" description="CBM2 domain-containing protein" evidence="1">
    <location>
        <begin position="32"/>
        <end position="332"/>
    </location>
</feature>
<dbReference type="GO" id="GO:0030247">
    <property type="term" value="F:polysaccharide binding"/>
    <property type="evidence" value="ECO:0007669"/>
    <property type="project" value="UniProtKB-UniRule"/>
</dbReference>
<dbReference type="AlphaFoldDB" id="A0A8J3VC26"/>
<dbReference type="InterPro" id="IPR012291">
    <property type="entry name" value="CBM2_carb-bd_dom_sf"/>
</dbReference>
<dbReference type="GO" id="GO:0005975">
    <property type="term" value="P:carbohydrate metabolic process"/>
    <property type="evidence" value="ECO:0007669"/>
    <property type="project" value="InterPro"/>
</dbReference>
<organism evidence="3 4">
    <name type="scientific">Rhizocola hellebori</name>
    <dbReference type="NCBI Taxonomy" id="1392758"/>
    <lineage>
        <taxon>Bacteria</taxon>
        <taxon>Bacillati</taxon>
        <taxon>Actinomycetota</taxon>
        <taxon>Actinomycetes</taxon>
        <taxon>Micromonosporales</taxon>
        <taxon>Micromonosporaceae</taxon>
        <taxon>Rhizocola</taxon>
    </lineage>
</organism>
<dbReference type="InterPro" id="IPR008965">
    <property type="entry name" value="CBM2/CBM3_carb-bd_dom_sf"/>
</dbReference>
<dbReference type="Pfam" id="PF00553">
    <property type="entry name" value="CBM_2"/>
    <property type="match status" value="1"/>
</dbReference>
<evidence type="ECO:0000259" key="2">
    <source>
        <dbReference type="PROSITE" id="PS51173"/>
    </source>
</evidence>
<feature type="signal peptide" evidence="1">
    <location>
        <begin position="1"/>
        <end position="31"/>
    </location>
</feature>
<dbReference type="PROSITE" id="PS51173">
    <property type="entry name" value="CBM2"/>
    <property type="match status" value="1"/>
</dbReference>
<dbReference type="SUPFAM" id="SSF49384">
    <property type="entry name" value="Carbohydrate-binding domain"/>
    <property type="match status" value="1"/>
</dbReference>
<dbReference type="EMBL" id="BONY01000001">
    <property type="protein sequence ID" value="GIH02184.1"/>
    <property type="molecule type" value="Genomic_DNA"/>
</dbReference>
<keyword evidence="1" id="KW-0732">Signal</keyword>
<evidence type="ECO:0000256" key="1">
    <source>
        <dbReference type="SAM" id="SignalP"/>
    </source>
</evidence>
<proteinExistence type="predicted"/>
<dbReference type="RefSeq" id="WP_203906108.1">
    <property type="nucleotide sequence ID" value="NZ_BONY01000001.1"/>
</dbReference>
<dbReference type="InterPro" id="IPR001919">
    <property type="entry name" value="CBD2"/>
</dbReference>
<dbReference type="Gene3D" id="2.60.40.290">
    <property type="match status" value="1"/>
</dbReference>